<feature type="compositionally biased region" description="Polar residues" evidence="1">
    <location>
        <begin position="182"/>
        <end position="191"/>
    </location>
</feature>
<protein>
    <submittedName>
        <fullName evidence="2">Uncharacterized protein</fullName>
    </submittedName>
</protein>
<evidence type="ECO:0000313" key="2">
    <source>
        <dbReference type="EMBL" id="KAJ7081220.1"/>
    </source>
</evidence>
<keyword evidence="3" id="KW-1185">Reference proteome</keyword>
<feature type="compositionally biased region" description="Low complexity" evidence="1">
    <location>
        <begin position="271"/>
        <end position="281"/>
    </location>
</feature>
<gene>
    <name evidence="2" type="ORF">B0H15DRAFT_473799</name>
</gene>
<evidence type="ECO:0000313" key="3">
    <source>
        <dbReference type="Proteomes" id="UP001222325"/>
    </source>
</evidence>
<comment type="caution">
    <text evidence="2">The sequence shown here is derived from an EMBL/GenBank/DDBJ whole genome shotgun (WGS) entry which is preliminary data.</text>
</comment>
<dbReference type="EMBL" id="JARJCN010000051">
    <property type="protein sequence ID" value="KAJ7081220.1"/>
    <property type="molecule type" value="Genomic_DNA"/>
</dbReference>
<dbReference type="AlphaFoldDB" id="A0AAD6XIJ8"/>
<reference evidence="2" key="1">
    <citation type="submission" date="2023-03" db="EMBL/GenBank/DDBJ databases">
        <title>Massive genome expansion in bonnet fungi (Mycena s.s.) driven by repeated elements and novel gene families across ecological guilds.</title>
        <authorList>
            <consortium name="Lawrence Berkeley National Laboratory"/>
            <person name="Harder C.B."/>
            <person name="Miyauchi S."/>
            <person name="Viragh M."/>
            <person name="Kuo A."/>
            <person name="Thoen E."/>
            <person name="Andreopoulos B."/>
            <person name="Lu D."/>
            <person name="Skrede I."/>
            <person name="Drula E."/>
            <person name="Henrissat B."/>
            <person name="Morin E."/>
            <person name="Kohler A."/>
            <person name="Barry K."/>
            <person name="LaButti K."/>
            <person name="Morin E."/>
            <person name="Salamov A."/>
            <person name="Lipzen A."/>
            <person name="Mereny Z."/>
            <person name="Hegedus B."/>
            <person name="Baldrian P."/>
            <person name="Stursova M."/>
            <person name="Weitz H."/>
            <person name="Taylor A."/>
            <person name="Grigoriev I.V."/>
            <person name="Nagy L.G."/>
            <person name="Martin F."/>
            <person name="Kauserud H."/>
        </authorList>
    </citation>
    <scope>NUCLEOTIDE SEQUENCE</scope>
    <source>
        <strain evidence="2">CBHHK173m</strain>
    </source>
</reference>
<accession>A0AAD6XIJ8</accession>
<feature type="region of interest" description="Disordered" evidence="1">
    <location>
        <begin position="242"/>
        <end position="287"/>
    </location>
</feature>
<organism evidence="2 3">
    <name type="scientific">Mycena belliarum</name>
    <dbReference type="NCBI Taxonomy" id="1033014"/>
    <lineage>
        <taxon>Eukaryota</taxon>
        <taxon>Fungi</taxon>
        <taxon>Dikarya</taxon>
        <taxon>Basidiomycota</taxon>
        <taxon>Agaricomycotina</taxon>
        <taxon>Agaricomycetes</taxon>
        <taxon>Agaricomycetidae</taxon>
        <taxon>Agaricales</taxon>
        <taxon>Marasmiineae</taxon>
        <taxon>Mycenaceae</taxon>
        <taxon>Mycena</taxon>
    </lineage>
</organism>
<feature type="region of interest" description="Disordered" evidence="1">
    <location>
        <begin position="111"/>
        <end position="145"/>
    </location>
</feature>
<proteinExistence type="predicted"/>
<feature type="region of interest" description="Disordered" evidence="1">
    <location>
        <begin position="173"/>
        <end position="209"/>
    </location>
</feature>
<feature type="compositionally biased region" description="Pro residues" evidence="1">
    <location>
        <begin position="242"/>
        <end position="251"/>
    </location>
</feature>
<feature type="region of interest" description="Disordered" evidence="1">
    <location>
        <begin position="68"/>
        <end position="93"/>
    </location>
</feature>
<name>A0AAD6XIJ8_9AGAR</name>
<evidence type="ECO:0000256" key="1">
    <source>
        <dbReference type="SAM" id="MobiDB-lite"/>
    </source>
</evidence>
<sequence>MYEKGKGRRQAALRWRRAALHALSLRGRRAGQPVYDCGADPANLRARTWLVAGALPYRRTPVTSVADAGRARRWRRDEREGRGGRPAASVPHADNALARASRVCLIHRLPARRGSRGTPSVEGRTRETNRRARCASNVDHAPPRPSPVHAASLVVFVGCVSNPARPRITYRQSSPRLCPASPQATQASQVQVEARPSASAHFARRRSRLRRRRRCRLHLRSLCTRTGPPCWRPSPTPFLLPYRASPPPASSPSPSAHGRRRRRRLPACTHPPSVSPAFAPRAPSPPSPSLAAPLFAATLMPWAGRGRCWAAWRKTLGEERSEGEEGGGSWTAMGEAQCVVNAGVPPSLLLSSTVSL</sequence>
<dbReference type="Proteomes" id="UP001222325">
    <property type="component" value="Unassembled WGS sequence"/>
</dbReference>